<evidence type="ECO:0000256" key="9">
    <source>
        <dbReference type="SAM" id="Phobius"/>
    </source>
</evidence>
<evidence type="ECO:0000313" key="11">
    <source>
        <dbReference type="Proteomes" id="UP001139447"/>
    </source>
</evidence>
<feature type="transmembrane region" description="Helical" evidence="9">
    <location>
        <begin position="86"/>
        <end position="104"/>
    </location>
</feature>
<gene>
    <name evidence="10" type="ORF">MMF98_08880</name>
</gene>
<keyword evidence="4" id="KW-0997">Cell inner membrane</keyword>
<comment type="caution">
    <text evidence="10">The sequence shown here is derived from an EMBL/GenBank/DDBJ whole genome shotgun (WGS) entry which is preliminary data.</text>
</comment>
<keyword evidence="3" id="KW-1003">Cell membrane</keyword>
<dbReference type="RefSeq" id="WP_243305915.1">
    <property type="nucleotide sequence ID" value="NZ_JALGBI010000001.1"/>
</dbReference>
<comment type="similarity">
    <text evidence="8">Belongs to the TsuA/YedE (TC 9.B.102) family.</text>
</comment>
<evidence type="ECO:0000256" key="8">
    <source>
        <dbReference type="ARBA" id="ARBA00035655"/>
    </source>
</evidence>
<feature type="transmembrane region" description="Helical" evidence="9">
    <location>
        <begin position="208"/>
        <end position="225"/>
    </location>
</feature>
<evidence type="ECO:0000256" key="1">
    <source>
        <dbReference type="ARBA" id="ARBA00004429"/>
    </source>
</evidence>
<evidence type="ECO:0000256" key="3">
    <source>
        <dbReference type="ARBA" id="ARBA00022475"/>
    </source>
</evidence>
<dbReference type="PANTHER" id="PTHR30574">
    <property type="entry name" value="INNER MEMBRANE PROTEIN YEDE"/>
    <property type="match status" value="1"/>
</dbReference>
<protein>
    <submittedName>
        <fullName evidence="10">YeeE/YedE family protein</fullName>
    </submittedName>
</protein>
<dbReference type="AlphaFoldDB" id="A0A9X1VWR6"/>
<dbReference type="PANTHER" id="PTHR30574:SF1">
    <property type="entry name" value="SULPHUR TRANSPORT DOMAIN-CONTAINING PROTEIN"/>
    <property type="match status" value="1"/>
</dbReference>
<feature type="transmembrane region" description="Helical" evidence="9">
    <location>
        <begin position="12"/>
        <end position="33"/>
    </location>
</feature>
<feature type="transmembrane region" description="Helical" evidence="9">
    <location>
        <begin position="54"/>
        <end position="74"/>
    </location>
</feature>
<accession>A0A9X1VWR6</accession>
<feature type="transmembrane region" description="Helical" evidence="9">
    <location>
        <begin position="315"/>
        <end position="337"/>
    </location>
</feature>
<dbReference type="InterPro" id="IPR007272">
    <property type="entry name" value="Sulf_transp_TsuA/YedE"/>
</dbReference>
<keyword evidence="11" id="KW-1185">Reference proteome</keyword>
<keyword evidence="5 9" id="KW-0812">Transmembrane</keyword>
<dbReference type="GO" id="GO:0005886">
    <property type="term" value="C:plasma membrane"/>
    <property type="evidence" value="ECO:0007669"/>
    <property type="project" value="UniProtKB-SubCell"/>
</dbReference>
<feature type="transmembrane region" description="Helical" evidence="9">
    <location>
        <begin position="124"/>
        <end position="149"/>
    </location>
</feature>
<evidence type="ECO:0000256" key="2">
    <source>
        <dbReference type="ARBA" id="ARBA00022448"/>
    </source>
</evidence>
<evidence type="ECO:0000256" key="4">
    <source>
        <dbReference type="ARBA" id="ARBA00022519"/>
    </source>
</evidence>
<evidence type="ECO:0000256" key="5">
    <source>
        <dbReference type="ARBA" id="ARBA00022692"/>
    </source>
</evidence>
<proteinExistence type="inferred from homology"/>
<evidence type="ECO:0000256" key="6">
    <source>
        <dbReference type="ARBA" id="ARBA00022989"/>
    </source>
</evidence>
<evidence type="ECO:0000313" key="10">
    <source>
        <dbReference type="EMBL" id="MCJ0763322.1"/>
    </source>
</evidence>
<comment type="subcellular location">
    <subcellularLocation>
        <location evidence="1">Cell inner membrane</location>
        <topology evidence="1">Multi-pass membrane protein</topology>
    </subcellularLocation>
</comment>
<reference evidence="10" key="1">
    <citation type="submission" date="2022-03" db="EMBL/GenBank/DDBJ databases">
        <authorList>
            <person name="Woo C.Y."/>
        </authorList>
    </citation>
    <scope>NUCLEOTIDE SEQUENCE</scope>
    <source>
        <strain evidence="10">CYS-02</strain>
    </source>
</reference>
<keyword evidence="6 9" id="KW-1133">Transmembrane helix</keyword>
<dbReference type="Proteomes" id="UP001139447">
    <property type="component" value="Unassembled WGS sequence"/>
</dbReference>
<feature type="transmembrane region" description="Helical" evidence="9">
    <location>
        <begin position="169"/>
        <end position="196"/>
    </location>
</feature>
<feature type="transmembrane region" description="Helical" evidence="9">
    <location>
        <begin position="343"/>
        <end position="362"/>
    </location>
</feature>
<feature type="transmembrane region" description="Helical" evidence="9">
    <location>
        <begin position="275"/>
        <end position="295"/>
    </location>
</feature>
<organism evidence="10 11">
    <name type="scientific">Variovorax terrae</name>
    <dbReference type="NCBI Taxonomy" id="2923278"/>
    <lineage>
        <taxon>Bacteria</taxon>
        <taxon>Pseudomonadati</taxon>
        <taxon>Pseudomonadota</taxon>
        <taxon>Betaproteobacteria</taxon>
        <taxon>Burkholderiales</taxon>
        <taxon>Comamonadaceae</taxon>
        <taxon>Variovorax</taxon>
    </lineage>
</organism>
<evidence type="ECO:0000256" key="7">
    <source>
        <dbReference type="ARBA" id="ARBA00023136"/>
    </source>
</evidence>
<keyword evidence="2" id="KW-0813">Transport</keyword>
<sequence length="373" mass="38793">MQSSDLSSLTTQVLWAAFFLSVVFGAIAQRTHFCTMGAVSDVVNMGDWTRMRQWGMAIGVAMIGFAALAFAGLIDPAKTLYASNRWIWLSAAVGGLMFGFGMVLASGCGSKTLVRIGGGSLKSLVVFVVMGVAAFATLKGVTAVIRVATVDRVAIDFVAGANLPAWTSAAFGIRTSIAGLLWALVLGGGLMAWAFVGFRRSGELPNNLLAGLGIGAVVAAMWWVSGHLGYVAEHPETLQEAFLATNSGRAEALSFVSPVAYTLDWLMFFSDKSKVLTLGIVSVFGVIAGSALCAIATRTFRWEGFGSTEDVANHLAGAVLMGVGGVTAMGCTIGQGLSGISTLSATSFVAVAAILAGAVAAFKYQVWRLDRMA</sequence>
<name>A0A9X1VWR6_9BURK</name>
<keyword evidence="7 9" id="KW-0472">Membrane</keyword>
<dbReference type="Pfam" id="PF04143">
    <property type="entry name" value="Sulf_transp"/>
    <property type="match status" value="1"/>
</dbReference>
<dbReference type="EMBL" id="JALGBI010000001">
    <property type="protein sequence ID" value="MCJ0763322.1"/>
    <property type="molecule type" value="Genomic_DNA"/>
</dbReference>